<reference evidence="1 2" key="1">
    <citation type="submission" date="2019-05" db="EMBL/GenBank/DDBJ databases">
        <title>Pseudorhodobacter turbinis sp. nov., isolated from the gut of the Korean turban shell.</title>
        <authorList>
            <person name="Jeong Y.-S."/>
            <person name="Kang W.-R."/>
            <person name="Bae J.-W."/>
        </authorList>
    </citation>
    <scope>NUCLEOTIDE SEQUENCE [LARGE SCALE GENOMIC DNA]</scope>
    <source>
        <strain evidence="1 2">S12M18</strain>
    </source>
</reference>
<name>A0A4P8EGX6_9RHOB</name>
<dbReference type="RefSeq" id="WP_137193970.1">
    <property type="nucleotide sequence ID" value="NZ_CP039964.1"/>
</dbReference>
<proteinExistence type="predicted"/>
<gene>
    <name evidence="1" type="ORF">EOK75_10880</name>
</gene>
<dbReference type="EMBL" id="CP039964">
    <property type="protein sequence ID" value="QCO56186.1"/>
    <property type="molecule type" value="Genomic_DNA"/>
</dbReference>
<evidence type="ECO:0000313" key="1">
    <source>
        <dbReference type="EMBL" id="QCO56186.1"/>
    </source>
</evidence>
<dbReference type="OrthoDB" id="7873775at2"/>
<dbReference type="InterPro" id="IPR036641">
    <property type="entry name" value="HPT_dom_sf"/>
</dbReference>
<dbReference type="KEGG" id="pseb:EOK75_10880"/>
<dbReference type="Proteomes" id="UP000298631">
    <property type="component" value="Chromosome"/>
</dbReference>
<keyword evidence="2" id="KW-1185">Reference proteome</keyword>
<organism evidence="1 2">
    <name type="scientific">Pseudorhodobacter turbinis</name>
    <dbReference type="NCBI Taxonomy" id="2500533"/>
    <lineage>
        <taxon>Bacteria</taxon>
        <taxon>Pseudomonadati</taxon>
        <taxon>Pseudomonadota</taxon>
        <taxon>Alphaproteobacteria</taxon>
        <taxon>Rhodobacterales</taxon>
        <taxon>Paracoccaceae</taxon>
        <taxon>Pseudorhodobacter</taxon>
    </lineage>
</organism>
<dbReference type="SUPFAM" id="SSF47226">
    <property type="entry name" value="Histidine-containing phosphotransfer domain, HPT domain"/>
    <property type="match status" value="1"/>
</dbReference>
<dbReference type="GO" id="GO:0000160">
    <property type="term" value="P:phosphorelay signal transduction system"/>
    <property type="evidence" value="ECO:0007669"/>
    <property type="project" value="InterPro"/>
</dbReference>
<dbReference type="Gene3D" id="1.20.120.160">
    <property type="entry name" value="HPT domain"/>
    <property type="match status" value="1"/>
</dbReference>
<protein>
    <submittedName>
        <fullName evidence="1">Uncharacterized protein</fullName>
    </submittedName>
</protein>
<accession>A0A4P8EGX6</accession>
<sequence length="127" mass="14058">MSATIMELKPNDRICQDAEPIALIYRSMGTKVAEEVVSRALTELTLSMANMAEQVEGKDLLNLARRLRRLERMATQLGLVSLSRVAIDVRNCLEAEDVTAFSAVWARLLRVAKRSLAAESGALDQQI</sequence>
<evidence type="ECO:0000313" key="2">
    <source>
        <dbReference type="Proteomes" id="UP000298631"/>
    </source>
</evidence>
<dbReference type="AlphaFoldDB" id="A0A4P8EGX6"/>